<comment type="similarity">
    <text evidence="1">Belongs to the arylamine N-acetyltransferase family.</text>
</comment>
<name>A0A136IW91_9PEZI</name>
<evidence type="ECO:0000256" key="1">
    <source>
        <dbReference type="ARBA" id="ARBA00006547"/>
    </source>
</evidence>
<proteinExistence type="inferred from homology"/>
<dbReference type="AlphaFoldDB" id="A0A136IW91"/>
<dbReference type="InParanoid" id="A0A136IW91"/>
<dbReference type="EMBL" id="KQ964256">
    <property type="protein sequence ID" value="KXJ89039.1"/>
    <property type="molecule type" value="Genomic_DNA"/>
</dbReference>
<dbReference type="Gene3D" id="3.30.2140.20">
    <property type="match status" value="1"/>
</dbReference>
<reference evidence="3" key="1">
    <citation type="submission" date="2016-02" db="EMBL/GenBank/DDBJ databases">
        <title>Draft genome sequence of Microdochium bolleyi, a fungal endophyte of beachgrass.</title>
        <authorList>
            <consortium name="DOE Joint Genome Institute"/>
            <person name="David A.S."/>
            <person name="May G."/>
            <person name="Haridas S."/>
            <person name="Lim J."/>
            <person name="Wang M."/>
            <person name="Labutti K."/>
            <person name="Lipzen A."/>
            <person name="Barry K."/>
            <person name="Grigoriev I.V."/>
        </authorList>
    </citation>
    <scope>NUCLEOTIDE SEQUENCE [LARGE SCALE GENOMIC DNA]</scope>
    <source>
        <strain evidence="3">J235TASD1</strain>
    </source>
</reference>
<dbReference type="SUPFAM" id="SSF54001">
    <property type="entry name" value="Cysteine proteinases"/>
    <property type="match status" value="1"/>
</dbReference>
<evidence type="ECO:0000313" key="2">
    <source>
        <dbReference type="EMBL" id="KXJ89039.1"/>
    </source>
</evidence>
<protein>
    <submittedName>
        <fullName evidence="2">Uncharacterized protein</fullName>
    </submittedName>
</protein>
<dbReference type="Proteomes" id="UP000070501">
    <property type="component" value="Unassembled WGS sequence"/>
</dbReference>
<keyword evidence="3" id="KW-1185">Reference proteome</keyword>
<accession>A0A136IW91</accession>
<dbReference type="InterPro" id="IPR038765">
    <property type="entry name" value="Papain-like_cys_pep_sf"/>
</dbReference>
<sequence length="377" mass="42297">MASSFHHPPPPQVYTPSQIAAFLSHIGLPRRFFPSPTTSTSSTDPALPAPSLPLLHALHTHTISTLPYENLAIHYSPTHRNSLDPQLLFEKAVLRGRGRGGFCMENALLYYHVLRGLGFDVYTVGARTRERDAGMVPSGDFPGWVHIVNIVTLPTTHTNPDGTTHTTYQRYHVDIAFGGDGALLPMPLTPGLVHDNLGAQQIRLVKEYISTQTHRPQDAAGAERHKLWIYQYRNGPDQEWSSYYCFPEIEFMAMDWEVVNWWTSTNERSLQTRRPLCILFLRQLNEDGDVASERSAQQHGAADTGDYHIYGKRMLVAGVVKENLGGKTRVLTVCETEQQRVAALREYFSLTLTDEEANGITGFRTELRKEDTAANPS</sequence>
<dbReference type="InterPro" id="IPR001447">
    <property type="entry name" value="Arylamine_N-AcTrfase"/>
</dbReference>
<dbReference type="GO" id="GO:0016407">
    <property type="term" value="F:acetyltransferase activity"/>
    <property type="evidence" value="ECO:0007669"/>
    <property type="project" value="InterPro"/>
</dbReference>
<organism evidence="2 3">
    <name type="scientific">Microdochium bolleyi</name>
    <dbReference type="NCBI Taxonomy" id="196109"/>
    <lineage>
        <taxon>Eukaryota</taxon>
        <taxon>Fungi</taxon>
        <taxon>Dikarya</taxon>
        <taxon>Ascomycota</taxon>
        <taxon>Pezizomycotina</taxon>
        <taxon>Sordariomycetes</taxon>
        <taxon>Xylariomycetidae</taxon>
        <taxon>Xylariales</taxon>
        <taxon>Microdochiaceae</taxon>
        <taxon>Microdochium</taxon>
    </lineage>
</organism>
<dbReference type="PANTHER" id="PTHR11786:SF0">
    <property type="entry name" value="ARYLAMINE N-ACETYLTRANSFERASE 4-RELATED"/>
    <property type="match status" value="1"/>
</dbReference>
<evidence type="ECO:0000313" key="3">
    <source>
        <dbReference type="Proteomes" id="UP000070501"/>
    </source>
</evidence>
<dbReference type="STRING" id="196109.A0A136IW91"/>
<dbReference type="Pfam" id="PF00797">
    <property type="entry name" value="Acetyltransf_2"/>
    <property type="match status" value="1"/>
</dbReference>
<gene>
    <name evidence="2" type="ORF">Micbo1qcDRAFT_196924</name>
</gene>
<dbReference type="InterPro" id="IPR053710">
    <property type="entry name" value="Arylamine_NAT_domain_sf"/>
</dbReference>
<dbReference type="PANTHER" id="PTHR11786">
    <property type="entry name" value="N-HYDROXYARYLAMINE O-ACETYLTRANSFERASE"/>
    <property type="match status" value="1"/>
</dbReference>
<dbReference type="OrthoDB" id="10260017at2759"/>